<accession>A0A972G0F4</accession>
<proteinExistence type="predicted"/>
<protein>
    <submittedName>
        <fullName evidence="2">Prepilin-type N-terminal cleavage/methylation domain-containing protein</fullName>
    </submittedName>
</protein>
<dbReference type="Proteomes" id="UP000737113">
    <property type="component" value="Unassembled WGS sequence"/>
</dbReference>
<keyword evidence="1" id="KW-1133">Transmembrane helix</keyword>
<dbReference type="AlphaFoldDB" id="A0A972G0F4"/>
<gene>
    <name evidence="2" type="ORF">HC757_08555</name>
</gene>
<dbReference type="InterPro" id="IPR012902">
    <property type="entry name" value="N_methyl_site"/>
</dbReference>
<name>A0A972G0F4_9GAMM</name>
<sequence length="282" mass="30350">MRLNSRALPPGSASGFTLVELVTVILILGVLVVGVSSFVIFGTRIFVESSSVDRVLSQSRFAMERLIREIRSAVPGSVRLRTEAGYQCLELLPIAASSSYLDMPFKPGAKAEVGTGIATTASVAAGQLLLIYPLTPADVYADSAASQGKMFSLKAVQRSGDSWDFTFTQQIRFDEASPRQRFYVASGPVSYCIFHGGSNDGDLLRYAGYGINHPSQLAPTDMGAGVLMAQGIVNDFSQPAQLPIELTPATLVNNALVQLRPRFAVNGESFQYQHQVQVINVP</sequence>
<evidence type="ECO:0000313" key="3">
    <source>
        <dbReference type="Proteomes" id="UP000737113"/>
    </source>
</evidence>
<dbReference type="PROSITE" id="PS00409">
    <property type="entry name" value="PROKAR_NTER_METHYL"/>
    <property type="match status" value="1"/>
</dbReference>
<reference evidence="2" key="1">
    <citation type="submission" date="2020-04" db="EMBL/GenBank/DDBJ databases">
        <title>Description of Shewanella salipaludis sp. nov., isolated from a salt marsh.</title>
        <authorList>
            <person name="Park S."/>
            <person name="Yoon J.-H."/>
        </authorList>
    </citation>
    <scope>NUCLEOTIDE SEQUENCE</scope>
    <source>
        <strain evidence="2">SHSM-M6</strain>
    </source>
</reference>
<dbReference type="NCBIfam" id="TIGR02532">
    <property type="entry name" value="IV_pilin_GFxxxE"/>
    <property type="match status" value="1"/>
</dbReference>
<organism evidence="2 3">
    <name type="scientific">Shewanella salipaludis</name>
    <dbReference type="NCBI Taxonomy" id="2723052"/>
    <lineage>
        <taxon>Bacteria</taxon>
        <taxon>Pseudomonadati</taxon>
        <taxon>Pseudomonadota</taxon>
        <taxon>Gammaproteobacteria</taxon>
        <taxon>Alteromonadales</taxon>
        <taxon>Shewanellaceae</taxon>
        <taxon>Shewanella</taxon>
    </lineage>
</organism>
<keyword evidence="3" id="KW-1185">Reference proteome</keyword>
<evidence type="ECO:0000256" key="1">
    <source>
        <dbReference type="SAM" id="Phobius"/>
    </source>
</evidence>
<comment type="caution">
    <text evidence="2">The sequence shown here is derived from an EMBL/GenBank/DDBJ whole genome shotgun (WGS) entry which is preliminary data.</text>
</comment>
<dbReference type="EMBL" id="JAAXYH010000004">
    <property type="protein sequence ID" value="NMH65221.1"/>
    <property type="molecule type" value="Genomic_DNA"/>
</dbReference>
<keyword evidence="1" id="KW-0812">Transmembrane</keyword>
<keyword evidence="1" id="KW-0472">Membrane</keyword>
<evidence type="ECO:0000313" key="2">
    <source>
        <dbReference type="EMBL" id="NMH65221.1"/>
    </source>
</evidence>
<feature type="transmembrane region" description="Helical" evidence="1">
    <location>
        <begin position="21"/>
        <end position="47"/>
    </location>
</feature>
<dbReference type="RefSeq" id="WP_169563894.1">
    <property type="nucleotide sequence ID" value="NZ_JAAXYH010000004.1"/>
</dbReference>